<dbReference type="KEGG" id="vg:65099835"/>
<reference evidence="1" key="1">
    <citation type="journal article" date="2017" name="Arch. Virol.">
        <title>Complete genome sequence of shrimp hemocyte iridescent virus (SHIV) isolated from white leg shrimp, Litopenaeus vannamei.</title>
        <authorList>
            <person name="Qiu L."/>
            <person name="Chen M.M."/>
            <person name="Wang R.Y."/>
            <person name="Wan X.Y."/>
            <person name="Li C."/>
            <person name="Zhang Q.L."/>
            <person name="Dong X."/>
            <person name="Yang B."/>
            <person name="Xiang J.H."/>
            <person name="Huang J."/>
        </authorList>
    </citation>
    <scope>NUCLEOTIDE SEQUENCE [LARGE SCALE GENOMIC DNA]</scope>
    <source>
        <strain evidence="1">20141215</strain>
    </source>
</reference>
<accession>A0A291B0P9</accession>
<keyword evidence="2" id="KW-1185">Reference proteome</keyword>
<proteinExistence type="predicted"/>
<reference evidence="1" key="2">
    <citation type="journal article" date="2017" name="Sci. Rep.">
        <title>Characterization of a new member of Iridoviridae, Shrimp hemocyte iridescent virus (SHIV), found in white leg shrimp (Litopenaeus vannamei).</title>
        <authorList>
            <person name="Qiu L."/>
            <person name="Chen M.M."/>
            <person name="Wan X.Y."/>
            <person name="Li C."/>
            <person name="Zhang Q.L."/>
            <person name="Wang R.Y."/>
            <person name="Cheng D.Y."/>
            <person name="Dong X."/>
            <person name="Yang B."/>
            <person name="Wang X.H."/>
            <person name="Xiang J.H."/>
            <person name="Huang J."/>
        </authorList>
    </citation>
    <scope>NUCLEOTIDE SEQUENCE [LARGE SCALE GENOMIC DNA]</scope>
    <source>
        <strain evidence="1">20141215</strain>
    </source>
</reference>
<name>A0A291B0P9_9VIRU</name>
<evidence type="ECO:0000313" key="1">
    <source>
        <dbReference type="EMBL" id="ATE87072.1"/>
    </source>
</evidence>
<gene>
    <name evidence="1" type="primary">63R</name>
</gene>
<dbReference type="Proteomes" id="UP000297192">
    <property type="component" value="Segment"/>
</dbReference>
<dbReference type="GeneID" id="65099835"/>
<evidence type="ECO:0000313" key="2">
    <source>
        <dbReference type="Proteomes" id="UP000297192"/>
    </source>
</evidence>
<dbReference type="EMBL" id="MF599468">
    <property type="protein sequence ID" value="ATE87072.1"/>
    <property type="molecule type" value="Genomic_DNA"/>
</dbReference>
<organism evidence="1">
    <name type="scientific">Shrimp hemocyte iridescent virus</name>
    <dbReference type="NCBI Taxonomy" id="2039780"/>
    <lineage>
        <taxon>Viruses</taxon>
        <taxon>Varidnaviria</taxon>
        <taxon>Bamfordvirae</taxon>
        <taxon>Nucleocytoviricota</taxon>
        <taxon>Megaviricetes</taxon>
        <taxon>Pimascovirales</taxon>
        <taxon>Pimascovirales incertae sedis</taxon>
        <taxon>Iridoviridae</taxon>
        <taxon>Betairidovirinae</taxon>
        <taxon>Decapodiridovirus</taxon>
        <taxon>Decapodiridovirus litopenaeus1</taxon>
        <taxon>Decapod iridescent virus 1</taxon>
    </lineage>
</organism>
<sequence>MDFEYLKLLDQAVKFASDEYQEKNQCDHEEVAEENGKKTCMECGMLLEENFIINFTSNILIMKKRKKTESTIYNDIPSFIEQNIKDLTFEIFKLVTTNKISRNTLKKAIVLASLHRASALVGNHISYYDLLDMFGLKQHEANRGFAILVSNIPKKSKYNLKFNQEKEELISIHSKLRKIGLATPEMINCVVNVFNLLKEKRSNIINTSHPNSIICGCIYFWVVYTDNDKDNFAKLMEISKMTLMKVYTAVCDTVFNSVMKDFFVVLLQNAIAQQIEGPVKYKNVFKKRENVLYGPKYKNIIYNPFDCNEIYAMPNTKKGSEEIRLPLDDVDDTEDWNLLLSEQYHTAAHIYMLNVKLMKKNEKELYFDFNDYNQINKKSGLKLFQNLLQKKFNHKPISTEEEESIDIKTPPLQNLKKKIPLPV</sequence>
<dbReference type="RefSeq" id="YP_010084815.1">
    <property type="nucleotide sequence ID" value="NC_055165.1"/>
</dbReference>
<evidence type="ECO:0008006" key="3">
    <source>
        <dbReference type="Google" id="ProtNLM"/>
    </source>
</evidence>
<protein>
    <recommendedName>
        <fullName evidence="3">Transcription factor TFIIB cyclin-like domain-containing protein</fullName>
    </recommendedName>
</protein>